<keyword evidence="4" id="KW-0479">Metal-binding</keyword>
<reference evidence="11" key="1">
    <citation type="submission" date="2020-06" db="EMBL/GenBank/DDBJ databases">
        <authorList>
            <person name="Ji K."/>
            <person name="Li J."/>
        </authorList>
    </citation>
    <scope>NUCLEOTIDE SEQUENCE</scope>
    <source>
        <strain evidence="11">JKM2019</strain>
        <tissue evidence="11">Whole body</tissue>
    </source>
</reference>
<evidence type="ECO:0000256" key="3">
    <source>
        <dbReference type="ARBA" id="ARBA00007879"/>
    </source>
</evidence>
<comment type="cofactor">
    <cofactor evidence="1">
        <name>Fe(2+)</name>
        <dbReference type="ChEBI" id="CHEBI:29033"/>
    </cofactor>
</comment>
<keyword evidence="7" id="KW-0408">Iron</keyword>
<dbReference type="GO" id="GO:0051213">
    <property type="term" value="F:dioxygenase activity"/>
    <property type="evidence" value="ECO:0007669"/>
    <property type="project" value="UniProtKB-KW"/>
</dbReference>
<dbReference type="Proteomes" id="UP000828236">
    <property type="component" value="Unassembled WGS sequence"/>
</dbReference>
<dbReference type="InterPro" id="IPR037151">
    <property type="entry name" value="AlkB-like_sf"/>
</dbReference>
<dbReference type="PROSITE" id="PS51471">
    <property type="entry name" value="FE2OG_OXY"/>
    <property type="match status" value="1"/>
</dbReference>
<evidence type="ECO:0000256" key="9">
    <source>
        <dbReference type="SAM" id="Phobius"/>
    </source>
</evidence>
<evidence type="ECO:0000256" key="5">
    <source>
        <dbReference type="ARBA" id="ARBA00022964"/>
    </source>
</evidence>
<keyword evidence="9" id="KW-1133">Transmembrane helix</keyword>
<dbReference type="GO" id="GO:0005634">
    <property type="term" value="C:nucleus"/>
    <property type="evidence" value="ECO:0007669"/>
    <property type="project" value="UniProtKB-SubCell"/>
</dbReference>
<comment type="subcellular location">
    <subcellularLocation>
        <location evidence="2">Nucleus</location>
    </subcellularLocation>
</comment>
<reference evidence="11" key="2">
    <citation type="journal article" date="2021" name="World Allergy Organ. J.">
        <title>Chromosome-level assembly of Dermatophagoides farinae genome and transcriptome reveals two novel allergens Der f 37 and Der f 39.</title>
        <authorList>
            <person name="Chen J."/>
            <person name="Cai Z."/>
            <person name="Fan D."/>
            <person name="Hu J."/>
            <person name="Hou Y."/>
            <person name="He Y."/>
            <person name="Zhang Z."/>
            <person name="Zhao Z."/>
            <person name="Gao P."/>
            <person name="Hu W."/>
            <person name="Sun J."/>
            <person name="Li J."/>
            <person name="Ji K."/>
        </authorList>
    </citation>
    <scope>NUCLEOTIDE SEQUENCE</scope>
    <source>
        <strain evidence="11">JKM2019</strain>
    </source>
</reference>
<dbReference type="AlphaFoldDB" id="A0A9D4SLD2"/>
<dbReference type="GO" id="GO:0046872">
    <property type="term" value="F:metal ion binding"/>
    <property type="evidence" value="ECO:0007669"/>
    <property type="project" value="UniProtKB-KW"/>
</dbReference>
<dbReference type="EMBL" id="SDOV01000001">
    <property type="protein sequence ID" value="KAH7646042.1"/>
    <property type="molecule type" value="Genomic_DNA"/>
</dbReference>
<gene>
    <name evidence="11" type="ORF">HUG17_1580</name>
</gene>
<dbReference type="SUPFAM" id="SSF51197">
    <property type="entry name" value="Clavaminate synthase-like"/>
    <property type="match status" value="1"/>
</dbReference>
<keyword evidence="9" id="KW-0812">Transmembrane</keyword>
<dbReference type="InterPro" id="IPR032862">
    <property type="entry name" value="ALKBH6"/>
</dbReference>
<proteinExistence type="inferred from homology"/>
<evidence type="ECO:0000256" key="7">
    <source>
        <dbReference type="ARBA" id="ARBA00023004"/>
    </source>
</evidence>
<keyword evidence="9" id="KW-0472">Membrane</keyword>
<protein>
    <recommendedName>
        <fullName evidence="10">Fe2OG dioxygenase domain-containing protein</fullName>
    </recommendedName>
</protein>
<evidence type="ECO:0000259" key="10">
    <source>
        <dbReference type="PROSITE" id="PS51471"/>
    </source>
</evidence>
<evidence type="ECO:0000256" key="1">
    <source>
        <dbReference type="ARBA" id="ARBA00001954"/>
    </source>
</evidence>
<evidence type="ECO:0000256" key="4">
    <source>
        <dbReference type="ARBA" id="ARBA00022723"/>
    </source>
</evidence>
<feature type="domain" description="Fe2OG dioxygenase" evidence="10">
    <location>
        <begin position="225"/>
        <end position="358"/>
    </location>
</feature>
<comment type="caution">
    <text evidence="11">The sequence shown here is derived from an EMBL/GenBank/DDBJ whole genome shotgun (WGS) entry which is preliminary data.</text>
</comment>
<evidence type="ECO:0000256" key="6">
    <source>
        <dbReference type="ARBA" id="ARBA00023002"/>
    </source>
</evidence>
<dbReference type="InterPro" id="IPR027450">
    <property type="entry name" value="AlkB-like"/>
</dbReference>
<sequence length="372" mass="43417">MNSCSLFLGIGNLLKSFPNVLRFCLCAFLVYGGFCFCGWVVLGPHHLKFRTLSSTLECLFSLMNGDDMFATFATRCIRIEEYPMDNFDSGFHNNSIVDQIQNYFRICFRSSRTIRISYSTFLQSVLETLNLIPQIMDYLDYKIDHPLVPDSIFYISDFLDTDEERKLIDRVIQAPKPKWQFLSNRSLQVYGGYPSTEGMLAEDLPQWLQVYANSLQKMNIFDGNLPNQVLINRYEPGQGILAHEDGPLYHPVVATINTGSHTVLNFYEKSLTEGRKYRFSLLLWPRSLSILKYDAYKKYLHEIEEIDVDKFPINNNETLPNKIIVNFNLIEKNIKELMDANNCLRRQTRYSFTIRFVPKCHKLNLNKIFFKK</sequence>
<keyword evidence="6" id="KW-0560">Oxidoreductase</keyword>
<organism evidence="11">
    <name type="scientific">Dermatophagoides farinae</name>
    <name type="common">American house dust mite</name>
    <dbReference type="NCBI Taxonomy" id="6954"/>
    <lineage>
        <taxon>Eukaryota</taxon>
        <taxon>Metazoa</taxon>
        <taxon>Ecdysozoa</taxon>
        <taxon>Arthropoda</taxon>
        <taxon>Chelicerata</taxon>
        <taxon>Arachnida</taxon>
        <taxon>Acari</taxon>
        <taxon>Acariformes</taxon>
        <taxon>Sarcoptiformes</taxon>
        <taxon>Astigmata</taxon>
        <taxon>Psoroptidia</taxon>
        <taxon>Analgoidea</taxon>
        <taxon>Pyroglyphidae</taxon>
        <taxon>Dermatophagoidinae</taxon>
        <taxon>Dermatophagoides</taxon>
    </lineage>
</organism>
<keyword evidence="8" id="KW-0539">Nucleus</keyword>
<dbReference type="InterPro" id="IPR005123">
    <property type="entry name" value="Oxoglu/Fe-dep_dioxygenase_dom"/>
</dbReference>
<comment type="similarity">
    <text evidence="3">Belongs to the alkB family.</text>
</comment>
<keyword evidence="5" id="KW-0223">Dioxygenase</keyword>
<dbReference type="Pfam" id="PF13532">
    <property type="entry name" value="2OG-FeII_Oxy_2"/>
    <property type="match status" value="1"/>
</dbReference>
<evidence type="ECO:0000256" key="8">
    <source>
        <dbReference type="ARBA" id="ARBA00023242"/>
    </source>
</evidence>
<accession>A0A9D4SLD2</accession>
<evidence type="ECO:0000256" key="2">
    <source>
        <dbReference type="ARBA" id="ARBA00004123"/>
    </source>
</evidence>
<name>A0A9D4SLD2_DERFA</name>
<feature type="transmembrane region" description="Helical" evidence="9">
    <location>
        <begin position="20"/>
        <end position="42"/>
    </location>
</feature>
<dbReference type="PANTHER" id="PTHR46030:SF1">
    <property type="entry name" value="ALPHA-KETOGLUTARATE-DEPENDENT DIOXYGENASE ALKB HOMOLOG 6"/>
    <property type="match status" value="1"/>
</dbReference>
<dbReference type="PANTHER" id="PTHR46030">
    <property type="entry name" value="ALPHA-KETOGLUTARATE-DEPENDENT DIOXYGENASE ALKB HOMOLOG 6"/>
    <property type="match status" value="1"/>
</dbReference>
<evidence type="ECO:0000313" key="11">
    <source>
        <dbReference type="EMBL" id="KAH7646042.1"/>
    </source>
</evidence>
<dbReference type="Gene3D" id="2.60.120.590">
    <property type="entry name" value="Alpha-ketoglutarate-dependent dioxygenase AlkB-like"/>
    <property type="match status" value="1"/>
</dbReference>